<gene>
    <name evidence="2" type="ORF">DVS81_12870</name>
</gene>
<evidence type="ECO:0000259" key="1">
    <source>
        <dbReference type="PROSITE" id="PS50104"/>
    </source>
</evidence>
<dbReference type="PROSITE" id="PS50104">
    <property type="entry name" value="TIR"/>
    <property type="match status" value="1"/>
</dbReference>
<feature type="domain" description="TIR" evidence="1">
    <location>
        <begin position="2"/>
        <end position="158"/>
    </location>
</feature>
<evidence type="ECO:0000313" key="3">
    <source>
        <dbReference type="Proteomes" id="UP000253831"/>
    </source>
</evidence>
<proteinExistence type="predicted"/>
<sequence>MSTARLFISYSHKDASWLENVLPHLGILDAQGLVSAWADTDIKPGDRWQERIDAAIGEAEVAVLLVSVNFLNSEFIMKYELPTLLAIMNGEKKGRLRRVVPLLLRQCRWASVAELEQLEMRPKVHGNVEALEGLSQHQQDVHLTDFAEQVSKLLFDAPRSEGKVAAAAGAAAVAVIGAKDYATLELRIAHSAWNSYRVELCFTWSGSRKEDFVCRYGVCLNLDAFAVIEDAEDYALELRKVLFPKPENWAAVSLARERAEAKRVKLRVRICIDRSARELHSLRWEKLTVWGGSDNPLALASVAFARYVLGYGGGSHATLVRRSAEPRALLLGLAVTPADRSSNDDSTETLEPVAQVLSEAGICCTVEQHWYAIPDLRELLRKHKEVDYLYVLIRDCPCDPQGALLCNPGSGDFGPTDRVRSAIADALEAMDRLPRLVVVAPKLASTDTPVEAKPWSWLAHFAHEIVQRGVLGVVTLQESLNTATWLRFLARFFEELMAHGLSDEATRAAREKIVSLPEASAPVMVTRLRSARLWYEPHLMDETRRDQTWDLLISRIAEGRCTPIVGPGVDHRVARFRQHIAQDWAERYQYPLAMHEQLSLPQVAQYIAATRGDAYLEEAFSKDLRDFALQRYGHLLKGSERGLPLTKMLSLIAGKVLLAEPDDPHVVLASLPFATYVTANFNNFLAEALRRSEPARVPTELVFSADCSSETAAVIQAPSPEQPLVYHLFGRLDDIESLVLTEDDYFDFLIDFWREHERVPSVVRAALASSSLLFLGFNLNQWDFRVLFRSLLKGAGHQKRRKQLHVAVQVDPDDDQITDPDRAREYLEQYFEGFSESEVSIYWGSSEDFLTELQRQWRERGS</sequence>
<dbReference type="AlphaFoldDB" id="A0A369XLC8"/>
<dbReference type="Proteomes" id="UP000253831">
    <property type="component" value="Unassembled WGS sequence"/>
</dbReference>
<dbReference type="Pfam" id="PF13289">
    <property type="entry name" value="SIR2_2"/>
    <property type="match status" value="1"/>
</dbReference>
<name>A0A369XLC8_9PROT</name>
<dbReference type="InterPro" id="IPR000157">
    <property type="entry name" value="TIR_dom"/>
</dbReference>
<dbReference type="Gene3D" id="3.40.50.10140">
    <property type="entry name" value="Toll/interleukin-1 receptor homology (TIR) domain"/>
    <property type="match status" value="1"/>
</dbReference>
<evidence type="ECO:0000313" key="2">
    <source>
        <dbReference type="EMBL" id="RDE50150.1"/>
    </source>
</evidence>
<accession>A0A369XLC8</accession>
<dbReference type="Pfam" id="PF13676">
    <property type="entry name" value="TIR_2"/>
    <property type="match status" value="1"/>
</dbReference>
<dbReference type="SUPFAM" id="SSF52200">
    <property type="entry name" value="Toll/Interleukin receptor TIR domain"/>
    <property type="match status" value="1"/>
</dbReference>
<comment type="caution">
    <text evidence="2">The sequence shown here is derived from an EMBL/GenBank/DDBJ whole genome shotgun (WGS) entry which is preliminary data.</text>
</comment>
<dbReference type="EMBL" id="QPGA01000025">
    <property type="protein sequence ID" value="RDE50150.1"/>
    <property type="molecule type" value="Genomic_DNA"/>
</dbReference>
<dbReference type="GO" id="GO:0007165">
    <property type="term" value="P:signal transduction"/>
    <property type="evidence" value="ECO:0007669"/>
    <property type="project" value="InterPro"/>
</dbReference>
<organism evidence="2 3">
    <name type="scientific">Candidatus Accumulibacter meliphilus</name>
    <dbReference type="NCBI Taxonomy" id="2211374"/>
    <lineage>
        <taxon>Bacteria</taxon>
        <taxon>Pseudomonadati</taxon>
        <taxon>Pseudomonadota</taxon>
        <taxon>Betaproteobacteria</taxon>
        <taxon>Candidatus Accumulibacter</taxon>
    </lineage>
</organism>
<dbReference type="InterPro" id="IPR035897">
    <property type="entry name" value="Toll_tir_struct_dom_sf"/>
</dbReference>
<protein>
    <submittedName>
        <fullName evidence="2">TIR domain-containing protein</fullName>
    </submittedName>
</protein>
<reference evidence="2 3" key="1">
    <citation type="submission" date="2018-05" db="EMBL/GenBank/DDBJ databases">
        <title>Integrated omic analyses show evidence that a Ca. Accumulibacter phosphatis strain performs denitrification under micro-aerobic conditions.</title>
        <authorList>
            <person name="Camejo P.Y."/>
            <person name="Katherine M.D."/>
            <person name="Daniel N.R."/>
        </authorList>
    </citation>
    <scope>NUCLEOTIDE SEQUENCE [LARGE SCALE GENOMIC DNA]</scope>
    <source>
        <strain evidence="2">UW-LDO-IC</strain>
    </source>
</reference>